<name>A0A8A4ZAI2_9MICO</name>
<protein>
    <submittedName>
        <fullName evidence="1">Lasso RiPP family leader peptide-containing protein</fullName>
    </submittedName>
</protein>
<organism evidence="1 2">
    <name type="scientific">Pengzhenrongella sicca</name>
    <dbReference type="NCBI Taxonomy" id="2819238"/>
    <lineage>
        <taxon>Bacteria</taxon>
        <taxon>Bacillati</taxon>
        <taxon>Actinomycetota</taxon>
        <taxon>Actinomycetes</taxon>
        <taxon>Micrococcales</taxon>
        <taxon>Pengzhenrongella</taxon>
    </lineage>
</organism>
<sequence length="46" mass="4716">MRRLEESAGSGHEYEPPRIARLGSLAELTRGLDGGGDDGLGGGAFS</sequence>
<proteinExistence type="predicted"/>
<dbReference type="EMBL" id="CP071868">
    <property type="protein sequence ID" value="QTE28932.1"/>
    <property type="molecule type" value="Genomic_DNA"/>
</dbReference>
<dbReference type="NCBIfam" id="NF033521">
    <property type="entry name" value="lasso_leader_L3"/>
    <property type="match status" value="1"/>
</dbReference>
<dbReference type="KEGG" id="psic:J4E96_16660"/>
<reference evidence="1" key="1">
    <citation type="submission" date="2021-03" db="EMBL/GenBank/DDBJ databases">
        <title>Pengzhenrongella sicca gen. nov., sp. nov., a new member of suborder Micrococcineae isolated from High-Arctic tundra soil.</title>
        <authorList>
            <person name="Peng F."/>
        </authorList>
    </citation>
    <scope>NUCLEOTIDE SEQUENCE</scope>
    <source>
        <strain evidence="1">LRZ-2</strain>
    </source>
</reference>
<evidence type="ECO:0000313" key="2">
    <source>
        <dbReference type="Proteomes" id="UP000663937"/>
    </source>
</evidence>
<gene>
    <name evidence="1" type="ORF">J4E96_16660</name>
</gene>
<evidence type="ECO:0000313" key="1">
    <source>
        <dbReference type="EMBL" id="QTE28932.1"/>
    </source>
</evidence>
<dbReference type="AlphaFoldDB" id="A0A8A4ZAI2"/>
<keyword evidence="2" id="KW-1185">Reference proteome</keyword>
<dbReference type="Proteomes" id="UP000663937">
    <property type="component" value="Chromosome"/>
</dbReference>
<dbReference type="RefSeq" id="WP_227423186.1">
    <property type="nucleotide sequence ID" value="NZ_CP071868.1"/>
</dbReference>
<accession>A0A8A4ZAI2</accession>